<dbReference type="SUPFAM" id="SSF56784">
    <property type="entry name" value="HAD-like"/>
    <property type="match status" value="1"/>
</dbReference>
<gene>
    <name evidence="1" type="ORF">FLP30_05935</name>
</gene>
<dbReference type="Proteomes" id="UP000324536">
    <property type="component" value="Chromosome"/>
</dbReference>
<organism evidence="1 2">
    <name type="scientific">Acetobacter vaccinii</name>
    <dbReference type="NCBI Taxonomy" id="2592655"/>
    <lineage>
        <taxon>Bacteria</taxon>
        <taxon>Pseudomonadati</taxon>
        <taxon>Pseudomonadota</taxon>
        <taxon>Alphaproteobacteria</taxon>
        <taxon>Acetobacterales</taxon>
        <taxon>Acetobacteraceae</taxon>
        <taxon>Acetobacter</taxon>
    </lineage>
</organism>
<accession>A0A5C1YMZ6</accession>
<dbReference type="InterPro" id="IPR023198">
    <property type="entry name" value="PGP-like_dom2"/>
</dbReference>
<reference evidence="1 2" key="1">
    <citation type="submission" date="2019-09" db="EMBL/GenBank/DDBJ databases">
        <title>Genome sequencing of strain KACC 21233.</title>
        <authorList>
            <person name="Heo J."/>
            <person name="Kim S.-J."/>
            <person name="Kim J.-S."/>
            <person name="Hong S.-B."/>
            <person name="Kwon S.-W."/>
        </authorList>
    </citation>
    <scope>NUCLEOTIDE SEQUENCE [LARGE SCALE GENOMIC DNA]</scope>
    <source>
        <strain evidence="1 2">KACC 21233</strain>
    </source>
</reference>
<dbReference type="InterPro" id="IPR036412">
    <property type="entry name" value="HAD-like_sf"/>
</dbReference>
<dbReference type="PANTHER" id="PTHR18901">
    <property type="entry name" value="2-DEOXYGLUCOSE-6-PHOSPHATE PHOSPHATASE 2"/>
    <property type="match status" value="1"/>
</dbReference>
<sequence length="232" mass="25136">MKGNTLSGHKETENTPIRGVIFDMDGLLLDSESLAIDALIQAGRDLGHDVPESFCRRMVGVPADGCRKLVLETYGTDFPTEAFFALQEKHLRDFVNNDRLTLKKGVLPLLDLLDTLGLPRAIATSSSRPRATHHLARVGLADRFHAIITRDDVTNGKPDPEPYLTAARHIGVDPAFCLALEDSPSGARAAQAANIRVIIIPDLITPPQDVCDKALAVVDDLTSIPAYITPQA</sequence>
<dbReference type="KEGG" id="acek:FLP30_05935"/>
<dbReference type="NCBIfam" id="TIGR01509">
    <property type="entry name" value="HAD-SF-IA-v3"/>
    <property type="match status" value="1"/>
</dbReference>
<dbReference type="SFLD" id="SFLDS00003">
    <property type="entry name" value="Haloacid_Dehalogenase"/>
    <property type="match status" value="1"/>
</dbReference>
<dbReference type="InterPro" id="IPR006439">
    <property type="entry name" value="HAD-SF_hydro_IA"/>
</dbReference>
<evidence type="ECO:0000313" key="1">
    <source>
        <dbReference type="EMBL" id="QEO17321.1"/>
    </source>
</evidence>
<proteinExistence type="predicted"/>
<dbReference type="SFLD" id="SFLDG01129">
    <property type="entry name" value="C1.5:_HAD__Beta-PGM__Phosphata"/>
    <property type="match status" value="1"/>
</dbReference>
<dbReference type="Gene3D" id="1.10.150.240">
    <property type="entry name" value="Putative phosphatase, domain 2"/>
    <property type="match status" value="1"/>
</dbReference>
<dbReference type="AlphaFoldDB" id="A0A5C1YMZ6"/>
<dbReference type="Gene3D" id="3.40.50.1000">
    <property type="entry name" value="HAD superfamily/HAD-like"/>
    <property type="match status" value="1"/>
</dbReference>
<dbReference type="InterPro" id="IPR023214">
    <property type="entry name" value="HAD_sf"/>
</dbReference>
<dbReference type="Pfam" id="PF00702">
    <property type="entry name" value="Hydrolase"/>
    <property type="match status" value="1"/>
</dbReference>
<protein>
    <submittedName>
        <fullName evidence="1">HAD family phosphatase</fullName>
    </submittedName>
</protein>
<keyword evidence="2" id="KW-1185">Reference proteome</keyword>
<name>A0A5C1YMZ6_9PROT</name>
<dbReference type="EMBL" id="CP043506">
    <property type="protein sequence ID" value="QEO17321.1"/>
    <property type="molecule type" value="Genomic_DNA"/>
</dbReference>
<dbReference type="OrthoDB" id="9800058at2"/>
<evidence type="ECO:0000313" key="2">
    <source>
        <dbReference type="Proteomes" id="UP000324536"/>
    </source>
</evidence>
<dbReference type="PANTHER" id="PTHR18901:SF38">
    <property type="entry name" value="PSEUDOURIDINE-5'-PHOSPHATASE"/>
    <property type="match status" value="1"/>
</dbReference>